<protein>
    <submittedName>
        <fullName evidence="1">Biliverdin-producing heme oxygenase</fullName>
    </submittedName>
</protein>
<dbReference type="GO" id="GO:0006788">
    <property type="term" value="P:heme oxidation"/>
    <property type="evidence" value="ECO:0007669"/>
    <property type="project" value="InterPro"/>
</dbReference>
<dbReference type="EMBL" id="VWPK01000009">
    <property type="protein sequence ID" value="KAA5612862.1"/>
    <property type="molecule type" value="Genomic_DNA"/>
</dbReference>
<dbReference type="GO" id="GO:0004392">
    <property type="term" value="F:heme oxygenase (decyclizing) activity"/>
    <property type="evidence" value="ECO:0007669"/>
    <property type="project" value="InterPro"/>
</dbReference>
<dbReference type="OrthoDB" id="9149607at2"/>
<evidence type="ECO:0000313" key="1">
    <source>
        <dbReference type="EMBL" id="KAA5612862.1"/>
    </source>
</evidence>
<gene>
    <name evidence="1" type="ORF">F1189_07405</name>
</gene>
<dbReference type="CDD" id="cd19166">
    <property type="entry name" value="HemeO-bac"/>
    <property type="match status" value="1"/>
</dbReference>
<dbReference type="SUPFAM" id="SSF48613">
    <property type="entry name" value="Heme oxygenase-like"/>
    <property type="match status" value="1"/>
</dbReference>
<reference evidence="1 2" key="1">
    <citation type="submission" date="2019-09" db="EMBL/GenBank/DDBJ databases">
        <title>Genome sequence of Rhodovastum atsumiense, a diverse member of the Acetobacteraceae family of non-sulfur purple photosynthetic bacteria.</title>
        <authorList>
            <person name="Meyer T."/>
            <person name="Kyndt J."/>
        </authorList>
    </citation>
    <scope>NUCLEOTIDE SEQUENCE [LARGE SCALE GENOMIC DNA]</scope>
    <source>
        <strain evidence="1 2">DSM 21279</strain>
    </source>
</reference>
<dbReference type="InterPro" id="IPR016084">
    <property type="entry name" value="Haem_Oase-like_multi-hlx"/>
</dbReference>
<sequence>MTDLKDPGARHALRLATAAAHERLHHLPDFAVLARGEITRPAYIAVLQRQLAFHTALERQIAGAPSLRPWGIDAQERRRTPMLRADLAALGATPQEMGMPSLPPAGSAAQALGSLYVSEGSTLGGRELSRRLDHLLPPGTPGRAFLLGYGEQHGAMWRSFCAALEACGADPGRRAEMTAAALATFAAFEAWFNPAPEPAATSTV</sequence>
<dbReference type="InterPro" id="IPR016053">
    <property type="entry name" value="Haem_Oase-like"/>
</dbReference>
<proteinExistence type="predicted"/>
<accession>A0A5M6IX42</accession>
<name>A0A5M6IX42_9PROT</name>
<dbReference type="AlphaFoldDB" id="A0A5M6IX42"/>
<dbReference type="Pfam" id="PF01126">
    <property type="entry name" value="Heme_oxygenase"/>
    <property type="match status" value="2"/>
</dbReference>
<keyword evidence="2" id="KW-1185">Reference proteome</keyword>
<dbReference type="Proteomes" id="UP000325255">
    <property type="component" value="Unassembled WGS sequence"/>
</dbReference>
<organism evidence="1 2">
    <name type="scientific">Rhodovastum atsumiense</name>
    <dbReference type="NCBI Taxonomy" id="504468"/>
    <lineage>
        <taxon>Bacteria</taxon>
        <taxon>Pseudomonadati</taxon>
        <taxon>Pseudomonadota</taxon>
        <taxon>Alphaproteobacteria</taxon>
        <taxon>Acetobacterales</taxon>
        <taxon>Acetobacteraceae</taxon>
        <taxon>Rhodovastum</taxon>
    </lineage>
</organism>
<dbReference type="RefSeq" id="WP_150040089.1">
    <property type="nucleotide sequence ID" value="NZ_OW485601.1"/>
</dbReference>
<evidence type="ECO:0000313" key="2">
    <source>
        <dbReference type="Proteomes" id="UP000325255"/>
    </source>
</evidence>
<dbReference type="Gene3D" id="1.20.910.10">
    <property type="entry name" value="Heme oxygenase-like"/>
    <property type="match status" value="1"/>
</dbReference>
<comment type="caution">
    <text evidence="1">The sequence shown here is derived from an EMBL/GenBank/DDBJ whole genome shotgun (WGS) entry which is preliminary data.</text>
</comment>